<feature type="region of interest" description="Disordered" evidence="1">
    <location>
        <begin position="50"/>
        <end position="86"/>
    </location>
</feature>
<protein>
    <submittedName>
        <fullName evidence="2">Uncharacterized protein</fullName>
    </submittedName>
</protein>
<keyword evidence="3" id="KW-1185">Reference proteome</keyword>
<dbReference type="AlphaFoldDB" id="A0A3D8SRK1"/>
<feature type="compositionally biased region" description="Polar residues" evidence="1">
    <location>
        <begin position="56"/>
        <end position="74"/>
    </location>
</feature>
<gene>
    <name evidence="2" type="ORF">BP6252_00967</name>
</gene>
<dbReference type="OrthoDB" id="5424391at2759"/>
<organism evidence="2 3">
    <name type="scientific">Coleophoma cylindrospora</name>
    <dbReference type="NCBI Taxonomy" id="1849047"/>
    <lineage>
        <taxon>Eukaryota</taxon>
        <taxon>Fungi</taxon>
        <taxon>Dikarya</taxon>
        <taxon>Ascomycota</taxon>
        <taxon>Pezizomycotina</taxon>
        <taxon>Leotiomycetes</taxon>
        <taxon>Helotiales</taxon>
        <taxon>Dermateaceae</taxon>
        <taxon>Coleophoma</taxon>
    </lineage>
</organism>
<reference evidence="2 3" key="1">
    <citation type="journal article" date="2018" name="IMA Fungus">
        <title>IMA Genome-F 9: Draft genome sequence of Annulohypoxylon stygium, Aspergillus mulundensis, Berkeleyomyces basicola (syn. Thielaviopsis basicola), Ceratocystis smalleyi, two Cercospora beticola strains, Coleophoma cylindrospora, Fusarium fracticaudum, Phialophora cf. hyalina, and Morchella septimelata.</title>
        <authorList>
            <person name="Wingfield B.D."/>
            <person name="Bills G.F."/>
            <person name="Dong Y."/>
            <person name="Huang W."/>
            <person name="Nel W.J."/>
            <person name="Swalarsk-Parry B.S."/>
            <person name="Vaghefi N."/>
            <person name="Wilken P.M."/>
            <person name="An Z."/>
            <person name="de Beer Z.W."/>
            <person name="De Vos L."/>
            <person name="Chen L."/>
            <person name="Duong T.A."/>
            <person name="Gao Y."/>
            <person name="Hammerbacher A."/>
            <person name="Kikkert J.R."/>
            <person name="Li Y."/>
            <person name="Li H."/>
            <person name="Li K."/>
            <person name="Li Q."/>
            <person name="Liu X."/>
            <person name="Ma X."/>
            <person name="Naidoo K."/>
            <person name="Pethybridge S.J."/>
            <person name="Sun J."/>
            <person name="Steenkamp E.T."/>
            <person name="van der Nest M.A."/>
            <person name="van Wyk S."/>
            <person name="Wingfield M.J."/>
            <person name="Xiong C."/>
            <person name="Yue Q."/>
            <person name="Zhang X."/>
        </authorList>
    </citation>
    <scope>NUCLEOTIDE SEQUENCE [LARGE SCALE GENOMIC DNA]</scope>
    <source>
        <strain evidence="2 3">BP6252</strain>
    </source>
</reference>
<accession>A0A3D8SRK1</accession>
<proteinExistence type="predicted"/>
<evidence type="ECO:0000313" key="2">
    <source>
        <dbReference type="EMBL" id="RDW88935.1"/>
    </source>
</evidence>
<dbReference type="Proteomes" id="UP000256645">
    <property type="component" value="Unassembled WGS sequence"/>
</dbReference>
<name>A0A3D8SRK1_9HELO</name>
<evidence type="ECO:0000313" key="3">
    <source>
        <dbReference type="Proteomes" id="UP000256645"/>
    </source>
</evidence>
<dbReference type="EMBL" id="PDLM01000001">
    <property type="protein sequence ID" value="RDW88935.1"/>
    <property type="molecule type" value="Genomic_DNA"/>
</dbReference>
<comment type="caution">
    <text evidence="2">The sequence shown here is derived from an EMBL/GenBank/DDBJ whole genome shotgun (WGS) entry which is preliminary data.</text>
</comment>
<evidence type="ECO:0000256" key="1">
    <source>
        <dbReference type="SAM" id="MobiDB-lite"/>
    </source>
</evidence>
<sequence>MLRPTPVLRFQKLSVLQRLFDPPAPLPLDPRESKKLLTLLTTSFRNQLNREHDSFNLDTRPTGRTSKAQQNDNAPSPRRRRASDGDLAARHKTALHLESVLTNPLFKHVPEKASTSTGVKDPMVTFDRAVGRGLMELKYAKGCLIAKKNLITESPCLSIRDAMKESGAGLKVLNWLISSGTSNDLQFLKDLEFRRILLEFMVAEDLQHVAWAWLRREVQQYRSGNLESVRAFSKLLSALVRAEVVCSGTLDEAFLCMSRVGELCVGLSKLEQIKLLGDASTILQHKIIQRAHRITSLPAYESFVKASQFRQADPAYHKAVFELYHPFAPNAASALAFFKAELNLQTPSNSISKTAKVESKKYILLGIETANYLFQTQQDRSAEWIMARLQRDYPVELGLDVARGDVKRLNRPSRKFEEGLNVHLLAGLDLA</sequence>